<protein>
    <submittedName>
        <fullName evidence="1">Uncharacterized protein</fullName>
    </submittedName>
</protein>
<dbReference type="PANTHER" id="PTHR46590:SF1">
    <property type="entry name" value="PHOSPHATIDYLINOSITOL TRANSFER PROTEIN CSR1"/>
    <property type="match status" value="1"/>
</dbReference>
<proteinExistence type="predicted"/>
<name>A0A6S7HCN0_PARCT</name>
<dbReference type="InterPro" id="IPR036865">
    <property type="entry name" value="CRAL-TRIO_dom_sf"/>
</dbReference>
<accession>A0A6S7HCN0</accession>
<keyword evidence="2" id="KW-1185">Reference proteome</keyword>
<dbReference type="Gene3D" id="3.40.525.10">
    <property type="entry name" value="CRAL-TRIO lipid binding domain"/>
    <property type="match status" value="1"/>
</dbReference>
<comment type="caution">
    <text evidence="1">The sequence shown here is derived from an EMBL/GenBank/DDBJ whole genome shotgun (WGS) entry which is preliminary data.</text>
</comment>
<dbReference type="SMART" id="SM00516">
    <property type="entry name" value="SEC14"/>
    <property type="match status" value="1"/>
</dbReference>
<dbReference type="PANTHER" id="PTHR46590">
    <property type="entry name" value="PHOSPHATIDYLINOSITOL TRANSFER PROTEIN CSR1-RELATED"/>
    <property type="match status" value="1"/>
</dbReference>
<dbReference type="Pfam" id="PF00650">
    <property type="entry name" value="CRAL_TRIO"/>
    <property type="match status" value="1"/>
</dbReference>
<dbReference type="Proteomes" id="UP001152795">
    <property type="component" value="Unassembled WGS sequence"/>
</dbReference>
<dbReference type="OrthoDB" id="75724at2759"/>
<dbReference type="SUPFAM" id="SSF46938">
    <property type="entry name" value="CRAL/TRIO N-terminal domain"/>
    <property type="match status" value="1"/>
</dbReference>
<gene>
    <name evidence="1" type="ORF">PACLA_8A072874</name>
</gene>
<dbReference type="PROSITE" id="PS50191">
    <property type="entry name" value="CRAL_TRIO"/>
    <property type="match status" value="1"/>
</dbReference>
<dbReference type="CDD" id="cd00170">
    <property type="entry name" value="SEC14"/>
    <property type="match status" value="1"/>
</dbReference>
<dbReference type="AlphaFoldDB" id="A0A6S7HCN0"/>
<evidence type="ECO:0000313" key="2">
    <source>
        <dbReference type="Proteomes" id="UP001152795"/>
    </source>
</evidence>
<dbReference type="EMBL" id="CACRXK020004680">
    <property type="protein sequence ID" value="CAB4003615.1"/>
    <property type="molecule type" value="Genomic_DNA"/>
</dbReference>
<dbReference type="InterPro" id="IPR052432">
    <property type="entry name" value="PITP/CRAL-TRIO"/>
</dbReference>
<reference evidence="1" key="1">
    <citation type="submission" date="2020-04" db="EMBL/GenBank/DDBJ databases">
        <authorList>
            <person name="Alioto T."/>
            <person name="Alioto T."/>
            <person name="Gomez Garrido J."/>
        </authorList>
    </citation>
    <scope>NUCLEOTIDE SEQUENCE</scope>
    <source>
        <strain evidence="1">A484AB</strain>
    </source>
</reference>
<dbReference type="SUPFAM" id="SSF52087">
    <property type="entry name" value="CRAL/TRIO domain"/>
    <property type="match status" value="1"/>
</dbReference>
<organism evidence="1 2">
    <name type="scientific">Paramuricea clavata</name>
    <name type="common">Red gorgonian</name>
    <name type="synonym">Violescent sea-whip</name>
    <dbReference type="NCBI Taxonomy" id="317549"/>
    <lineage>
        <taxon>Eukaryota</taxon>
        <taxon>Metazoa</taxon>
        <taxon>Cnidaria</taxon>
        <taxon>Anthozoa</taxon>
        <taxon>Octocorallia</taxon>
        <taxon>Malacalcyonacea</taxon>
        <taxon>Plexauridae</taxon>
        <taxon>Paramuricea</taxon>
    </lineage>
</organism>
<sequence length="239" mass="27657">MTSSSGGDDSDVFSESPATYKEEDFIELKSRMQPLFCADPTQYQTDACLKRFLKAFLTVDQAFEALVKYIKWRMEYAVETLNSSHPDIQTDLSTGKVLLPNFKDKAGRPAVFVFARHHDASSRNLDQLTRFIVYVIETAAAKCDESVIDNICILFDLKGFSLSNMDYGFVKQLIWLLSRRYPERLGKCLILNSPFVFSGCWLVIKFWLNEVTRSKIIFIRDKNHLEEYFDQEYIPSTLF</sequence>
<dbReference type="InterPro" id="IPR001251">
    <property type="entry name" value="CRAL-TRIO_dom"/>
</dbReference>
<dbReference type="InterPro" id="IPR036273">
    <property type="entry name" value="CRAL/TRIO_N_dom_sf"/>
</dbReference>
<evidence type="ECO:0000313" key="1">
    <source>
        <dbReference type="EMBL" id="CAB4003615.1"/>
    </source>
</evidence>